<reference evidence="3" key="2">
    <citation type="submission" date="2020-10" db="UniProtKB">
        <authorList>
            <consortium name="WormBaseParasite"/>
        </authorList>
    </citation>
    <scope>IDENTIFICATION</scope>
</reference>
<dbReference type="Proteomes" id="UP000492821">
    <property type="component" value="Unassembled WGS sequence"/>
</dbReference>
<evidence type="ECO:0000313" key="3">
    <source>
        <dbReference type="WBParaSite" id="Pan_g21969.t1"/>
    </source>
</evidence>
<organism evidence="2 3">
    <name type="scientific">Panagrellus redivivus</name>
    <name type="common">Microworm</name>
    <dbReference type="NCBI Taxonomy" id="6233"/>
    <lineage>
        <taxon>Eukaryota</taxon>
        <taxon>Metazoa</taxon>
        <taxon>Ecdysozoa</taxon>
        <taxon>Nematoda</taxon>
        <taxon>Chromadorea</taxon>
        <taxon>Rhabditida</taxon>
        <taxon>Tylenchina</taxon>
        <taxon>Panagrolaimomorpha</taxon>
        <taxon>Panagrolaimoidea</taxon>
        <taxon>Panagrolaimidae</taxon>
        <taxon>Panagrellus</taxon>
    </lineage>
</organism>
<evidence type="ECO:0000313" key="2">
    <source>
        <dbReference type="Proteomes" id="UP000492821"/>
    </source>
</evidence>
<dbReference type="InterPro" id="IPR016186">
    <property type="entry name" value="C-type_lectin-like/link_sf"/>
</dbReference>
<protein>
    <submittedName>
        <fullName evidence="3">Apple domain-containing protein</fullName>
    </submittedName>
</protein>
<dbReference type="WBParaSite" id="Pan_g21969.t1">
    <property type="protein sequence ID" value="Pan_g21969.t1"/>
    <property type="gene ID" value="Pan_g21969"/>
</dbReference>
<dbReference type="SUPFAM" id="SSF56436">
    <property type="entry name" value="C-type lectin-like"/>
    <property type="match status" value="1"/>
</dbReference>
<feature type="chain" id="PRO_5028965788" evidence="1">
    <location>
        <begin position="20"/>
        <end position="230"/>
    </location>
</feature>
<name>A0A7E4VKS5_PANRE</name>
<dbReference type="CDD" id="cd00037">
    <property type="entry name" value="CLECT"/>
    <property type="match status" value="1"/>
</dbReference>
<keyword evidence="2" id="KW-1185">Reference proteome</keyword>
<reference evidence="2" key="1">
    <citation type="journal article" date="2013" name="Genetics">
        <title>The draft genome and transcriptome of Panagrellus redivivus are shaped by the harsh demands of a free-living lifestyle.</title>
        <authorList>
            <person name="Srinivasan J."/>
            <person name="Dillman A.R."/>
            <person name="Macchietto M.G."/>
            <person name="Heikkinen L."/>
            <person name="Lakso M."/>
            <person name="Fracchia K.M."/>
            <person name="Antoshechkin I."/>
            <person name="Mortazavi A."/>
            <person name="Wong G."/>
            <person name="Sternberg P.W."/>
        </authorList>
    </citation>
    <scope>NUCLEOTIDE SEQUENCE [LARGE SCALE GENOMIC DNA]</scope>
    <source>
        <strain evidence="2">MT8872</strain>
    </source>
</reference>
<evidence type="ECO:0000256" key="1">
    <source>
        <dbReference type="SAM" id="SignalP"/>
    </source>
</evidence>
<dbReference type="Gene3D" id="3.10.100.10">
    <property type="entry name" value="Mannose-Binding Protein A, subunit A"/>
    <property type="match status" value="1"/>
</dbReference>
<accession>A0A7E4VKS5</accession>
<dbReference type="AlphaFoldDB" id="A0A7E4VKS5"/>
<feature type="signal peptide" evidence="1">
    <location>
        <begin position="1"/>
        <end position="19"/>
    </location>
</feature>
<proteinExistence type="predicted"/>
<sequence length="230" mass="25707">MFATKNIIVLSCFFTFCSGNKSFIQLFGYGLLADTFETYSTSDSADCVNECAAYDDCLGVQMLRGTGTCNLLHMIRAYTWDPGQCSFFIKNETTVTITGRNLDPMDQVIQNVVYASDNICPDGWTVDSLTCTLRVSESICNEYASSLEATWDGTNCVIAILTASYSCPNQTHILNNFTNGYYCYAVILRDKNVLPTNCTYDDVNNYCYQQTEAYLASIHSEDENEFIGSR</sequence>
<dbReference type="InterPro" id="IPR016187">
    <property type="entry name" value="CTDL_fold"/>
</dbReference>
<keyword evidence="1" id="KW-0732">Signal</keyword>